<dbReference type="GO" id="GO:0006208">
    <property type="term" value="P:pyrimidine nucleobase catabolic process"/>
    <property type="evidence" value="ECO:0007669"/>
    <property type="project" value="TreeGrafter"/>
</dbReference>
<accession>A0A089NL82</accession>
<dbReference type="SUPFAM" id="SSF50475">
    <property type="entry name" value="FMN-binding split barrel"/>
    <property type="match status" value="1"/>
</dbReference>
<dbReference type="KEGG" id="mor:MOC_0367"/>
<dbReference type="InterPro" id="IPR050268">
    <property type="entry name" value="NADH-dep_flavin_reductase"/>
</dbReference>
<dbReference type="Pfam" id="PF01613">
    <property type="entry name" value="Flavin_Reduct"/>
    <property type="match status" value="1"/>
</dbReference>
<dbReference type="Gene3D" id="2.30.110.10">
    <property type="entry name" value="Electron Transport, Fmn-binding Protein, Chain A"/>
    <property type="match status" value="1"/>
</dbReference>
<organism evidence="3 4">
    <name type="scientific">Methylobacterium oryzae CBMB20</name>
    <dbReference type="NCBI Taxonomy" id="693986"/>
    <lineage>
        <taxon>Bacteria</taxon>
        <taxon>Pseudomonadati</taxon>
        <taxon>Pseudomonadota</taxon>
        <taxon>Alphaproteobacteria</taxon>
        <taxon>Hyphomicrobiales</taxon>
        <taxon>Methylobacteriaceae</taxon>
        <taxon>Methylobacterium</taxon>
    </lineage>
</organism>
<keyword evidence="4" id="KW-1185">Reference proteome</keyword>
<evidence type="ECO:0000313" key="3">
    <source>
        <dbReference type="EMBL" id="AIQ88122.1"/>
    </source>
</evidence>
<dbReference type="STRING" id="693986.MOC_0367"/>
<dbReference type="PANTHER" id="PTHR30466:SF1">
    <property type="entry name" value="FMN REDUCTASE (NADH) RUTF"/>
    <property type="match status" value="1"/>
</dbReference>
<protein>
    <submittedName>
        <fullName evidence="3">GntR family transcriptional regulator</fullName>
    </submittedName>
</protein>
<dbReference type="EMBL" id="CP003811">
    <property type="protein sequence ID" value="AIQ88122.1"/>
    <property type="molecule type" value="Genomic_DNA"/>
</dbReference>
<dbReference type="InterPro" id="IPR002563">
    <property type="entry name" value="Flavin_Rdtase-like_dom"/>
</dbReference>
<dbReference type="SMART" id="SM00903">
    <property type="entry name" value="Flavin_Reduct"/>
    <property type="match status" value="1"/>
</dbReference>
<gene>
    <name evidence="3" type="ORF">MOC_0367</name>
</gene>
<dbReference type="Proteomes" id="UP000029492">
    <property type="component" value="Chromosome"/>
</dbReference>
<dbReference type="PANTHER" id="PTHR30466">
    <property type="entry name" value="FLAVIN REDUCTASE"/>
    <property type="match status" value="1"/>
</dbReference>
<evidence type="ECO:0000256" key="1">
    <source>
        <dbReference type="ARBA" id="ARBA00023002"/>
    </source>
</evidence>
<proteinExistence type="predicted"/>
<keyword evidence="1" id="KW-0560">Oxidoreductase</keyword>
<dbReference type="HOGENOM" id="CLU_059021_2_1_5"/>
<feature type="domain" description="Flavin reductase like" evidence="2">
    <location>
        <begin position="17"/>
        <end position="159"/>
    </location>
</feature>
<dbReference type="GO" id="GO:0042602">
    <property type="term" value="F:riboflavin reductase (NADPH) activity"/>
    <property type="evidence" value="ECO:0007669"/>
    <property type="project" value="TreeGrafter"/>
</dbReference>
<dbReference type="AlphaFoldDB" id="A0A089NL82"/>
<dbReference type="InterPro" id="IPR012349">
    <property type="entry name" value="Split_barrel_FMN-bd"/>
</dbReference>
<sequence length="168" mass="17999">MMIPSQSISGDQFKSVMRRFAASVNVITSADGAVMNGMTATAVCSVSADPPSLLVIVNKSNRSHPVISRSGTFAVNVLSSDQEELAGHFAAKKPDPFADIDHRIGQTGCPLIRDADATLECAVVQETDFGTHTIFIGRIVTCAVASKSPLLYHEGRFCRLEDMALHYA</sequence>
<name>A0A089NL82_9HYPH</name>
<evidence type="ECO:0000259" key="2">
    <source>
        <dbReference type="SMART" id="SM00903"/>
    </source>
</evidence>
<dbReference type="eggNOG" id="COG1853">
    <property type="taxonomic scope" value="Bacteria"/>
</dbReference>
<evidence type="ECO:0000313" key="4">
    <source>
        <dbReference type="Proteomes" id="UP000029492"/>
    </source>
</evidence>
<reference evidence="3 4" key="1">
    <citation type="journal article" date="2014" name="PLoS ONE">
        <title>Genome Information of Methylobacterium oryzae, a Plant-Probiotic Methylotroph in the Phyllosphere.</title>
        <authorList>
            <person name="Kwak M.J."/>
            <person name="Jeong H."/>
            <person name="Madhaiyan M."/>
            <person name="Lee Y."/>
            <person name="Sa T.M."/>
            <person name="Oh T.K."/>
            <person name="Kim J.F."/>
        </authorList>
    </citation>
    <scope>NUCLEOTIDE SEQUENCE [LARGE SCALE GENOMIC DNA]</scope>
    <source>
        <strain evidence="3 4">CBMB20</strain>
    </source>
</reference>
<dbReference type="GO" id="GO:0010181">
    <property type="term" value="F:FMN binding"/>
    <property type="evidence" value="ECO:0007669"/>
    <property type="project" value="InterPro"/>
</dbReference>